<dbReference type="RefSeq" id="WP_146864753.1">
    <property type="nucleotide sequence ID" value="NZ_BKAU01000004.1"/>
</dbReference>
<dbReference type="Pfam" id="PF02518">
    <property type="entry name" value="HATPase_c"/>
    <property type="match status" value="1"/>
</dbReference>
<dbReference type="Proteomes" id="UP000321436">
    <property type="component" value="Unassembled WGS sequence"/>
</dbReference>
<dbReference type="Pfam" id="PF07494">
    <property type="entry name" value="Reg_prop"/>
    <property type="match status" value="2"/>
</dbReference>
<dbReference type="Pfam" id="PF07495">
    <property type="entry name" value="Y_Y_Y"/>
    <property type="match status" value="1"/>
</dbReference>
<protein>
    <recommendedName>
        <fullName evidence="8">Histidine kinase</fullName>
    </recommendedName>
</protein>
<reference evidence="6 7" key="1">
    <citation type="submission" date="2019-07" db="EMBL/GenBank/DDBJ databases">
        <title>Whole genome shotgun sequence of Chitinophaga cymbidii NBRC 109752.</title>
        <authorList>
            <person name="Hosoyama A."/>
            <person name="Uohara A."/>
            <person name="Ohji S."/>
            <person name="Ichikawa N."/>
        </authorList>
    </citation>
    <scope>NUCLEOTIDE SEQUENCE [LARGE SCALE GENOMIC DNA]</scope>
    <source>
        <strain evidence="6 7">NBRC 109752</strain>
    </source>
</reference>
<keyword evidence="2" id="KW-1133">Transmembrane helix</keyword>
<dbReference type="InterPro" id="IPR036322">
    <property type="entry name" value="WD40_repeat_dom_sf"/>
</dbReference>
<keyword evidence="2" id="KW-0812">Transmembrane</keyword>
<dbReference type="SUPFAM" id="SSF50978">
    <property type="entry name" value="WD40 repeat-like"/>
    <property type="match status" value="1"/>
</dbReference>
<evidence type="ECO:0000259" key="3">
    <source>
        <dbReference type="Pfam" id="PF02518"/>
    </source>
</evidence>
<dbReference type="InterPro" id="IPR013783">
    <property type="entry name" value="Ig-like_fold"/>
</dbReference>
<dbReference type="InterPro" id="IPR011110">
    <property type="entry name" value="Reg_prop"/>
</dbReference>
<evidence type="ECO:0000256" key="1">
    <source>
        <dbReference type="SAM" id="Coils"/>
    </source>
</evidence>
<keyword evidence="1" id="KW-0175">Coiled coil</keyword>
<gene>
    <name evidence="6" type="ORF">CCY01nite_35700</name>
</gene>
<dbReference type="Gene3D" id="2.60.40.10">
    <property type="entry name" value="Immunoglobulins"/>
    <property type="match status" value="1"/>
</dbReference>
<evidence type="ECO:0000313" key="6">
    <source>
        <dbReference type="EMBL" id="GEP97310.1"/>
    </source>
</evidence>
<dbReference type="EMBL" id="BKAU01000004">
    <property type="protein sequence ID" value="GEP97310.1"/>
    <property type="molecule type" value="Genomic_DNA"/>
</dbReference>
<dbReference type="InterPro" id="IPR011123">
    <property type="entry name" value="Y_Y_Y"/>
</dbReference>
<name>A0A512RNN5_9BACT</name>
<dbReference type="InterPro" id="IPR036890">
    <property type="entry name" value="HATPase_C_sf"/>
</dbReference>
<evidence type="ECO:0008006" key="8">
    <source>
        <dbReference type="Google" id="ProtNLM"/>
    </source>
</evidence>
<accession>A0A512RNN5</accession>
<dbReference type="GO" id="GO:0000155">
    <property type="term" value="F:phosphorelay sensor kinase activity"/>
    <property type="evidence" value="ECO:0007669"/>
    <property type="project" value="InterPro"/>
</dbReference>
<evidence type="ECO:0000259" key="5">
    <source>
        <dbReference type="Pfam" id="PF07495"/>
    </source>
</evidence>
<dbReference type="Gene3D" id="2.130.10.10">
    <property type="entry name" value="YVTN repeat-like/Quinoprotein amine dehydrogenase"/>
    <property type="match status" value="3"/>
</dbReference>
<evidence type="ECO:0000259" key="4">
    <source>
        <dbReference type="Pfam" id="PF06580"/>
    </source>
</evidence>
<feature type="domain" description="Histidine kinase/HSP90-like ATPase" evidence="3">
    <location>
        <begin position="854"/>
        <end position="952"/>
    </location>
</feature>
<dbReference type="Pfam" id="PF06580">
    <property type="entry name" value="His_kinase"/>
    <property type="match status" value="1"/>
</dbReference>
<feature type="transmembrane region" description="Helical" evidence="2">
    <location>
        <begin position="706"/>
        <end position="728"/>
    </location>
</feature>
<dbReference type="InterPro" id="IPR003594">
    <property type="entry name" value="HATPase_dom"/>
</dbReference>
<dbReference type="GO" id="GO:0016020">
    <property type="term" value="C:membrane"/>
    <property type="evidence" value="ECO:0007669"/>
    <property type="project" value="InterPro"/>
</dbReference>
<sequence length="961" mass="107791">MLFRGTRKYVYIFLLLIIPSIPDLVVAQDYSYRHYNERDGLTGPVVYSMCQDRDGFMWFATETGVSRFDGSRFTNFTTGDGLPGNAIIHVYCDAAGRVWLIPFKHAICYYYKGRIHNQQNDSLLKKISLDEYVVGIGENSEKEVILMSGSRVLRLTADNRVVPLTDQVFGKLSMVKMNVTESGVVTMLNKHDIYRYRNGRFMLESAIRPISAGAAQILLQDDLLCWLTAADKLQVRSSRYGLNYAYTVPPVNTLQWINDSIICINSTQGAFLLNVRSRKVEKTYLPNKNVSSMLTDSEGGIWLSTMNDGVYRMGPDGFRHLSGPGGGKFSVYDLLRHGNRILVGADLGCLQIVDRRLQPYPGGELPASPVTNIRKQGNMLVMSSGQYFYVKRGRLPAVQIRDINAVKDFIIRDNEALLVAGANSLHTVSIPQRQAVADAWTGRLTCLLAHPDGIYFGTLHGLHLLKADSTVIRLGDAHPLLHERIVKLVEGADGTIWVGTEKNGIIGWKNGRIIRHISQDAGLSSSTIRCITADGPFLWAGTDKGLNRIDLRANPASIVHYTRADGLASDIVNTVLIDRDTVYAGTQEGITYFSRDAVPRKAPCSLKLTGITINGEEADMDHLPALEYGTNNIRLEYAGISFKGGGDIRYFYRLKGLDTTWKQTVQTALELISLPPGRYELELYASNRFGEKSLVTAIPLVIKKPFWQSIWFILLAPGLLFFAVHFVIRYQIRRSRKKEAAKLAIEQQLQELEQKALRAQMNPHFIFNCLHAVQEFIMDHDTENANRYIGRLARLIRQTLDISLRPHITIEDEVQYLDTYLQLEQMRLENRFTFSIIADPAIDTQAASIPGMLLQPFVENAVQHGIRHMRQQGHIAVHFEAEGKYITCTITDNGVGRTEAEKRKAGRSYASLGTQLTQDRIAVINKNLSAGITLETTDLPDNSGTRVIIRFPPIVHEKVKP</sequence>
<dbReference type="InterPro" id="IPR015943">
    <property type="entry name" value="WD40/YVTN_repeat-like_dom_sf"/>
</dbReference>
<dbReference type="AlphaFoldDB" id="A0A512RNN5"/>
<feature type="coiled-coil region" evidence="1">
    <location>
        <begin position="735"/>
        <end position="762"/>
    </location>
</feature>
<keyword evidence="2" id="KW-0472">Membrane</keyword>
<evidence type="ECO:0000313" key="7">
    <source>
        <dbReference type="Proteomes" id="UP000321436"/>
    </source>
</evidence>
<feature type="domain" description="Signal transduction histidine kinase internal region" evidence="4">
    <location>
        <begin position="753"/>
        <end position="832"/>
    </location>
</feature>
<dbReference type="Gene3D" id="3.30.565.10">
    <property type="entry name" value="Histidine kinase-like ATPase, C-terminal domain"/>
    <property type="match status" value="1"/>
</dbReference>
<evidence type="ECO:0000256" key="2">
    <source>
        <dbReference type="SAM" id="Phobius"/>
    </source>
</evidence>
<dbReference type="PANTHER" id="PTHR34220">
    <property type="entry name" value="SENSOR HISTIDINE KINASE YPDA"/>
    <property type="match status" value="1"/>
</dbReference>
<dbReference type="OrthoDB" id="9809670at2"/>
<comment type="caution">
    <text evidence="6">The sequence shown here is derived from an EMBL/GenBank/DDBJ whole genome shotgun (WGS) entry which is preliminary data.</text>
</comment>
<proteinExistence type="predicted"/>
<organism evidence="6 7">
    <name type="scientific">Chitinophaga cymbidii</name>
    <dbReference type="NCBI Taxonomy" id="1096750"/>
    <lineage>
        <taxon>Bacteria</taxon>
        <taxon>Pseudomonadati</taxon>
        <taxon>Bacteroidota</taxon>
        <taxon>Chitinophagia</taxon>
        <taxon>Chitinophagales</taxon>
        <taxon>Chitinophagaceae</taxon>
        <taxon>Chitinophaga</taxon>
    </lineage>
</organism>
<dbReference type="InterPro" id="IPR010559">
    <property type="entry name" value="Sig_transdc_His_kin_internal"/>
</dbReference>
<keyword evidence="7" id="KW-1185">Reference proteome</keyword>
<dbReference type="InterPro" id="IPR050640">
    <property type="entry name" value="Bact_2-comp_sensor_kinase"/>
</dbReference>
<dbReference type="PANTHER" id="PTHR34220:SF7">
    <property type="entry name" value="SENSOR HISTIDINE KINASE YPDA"/>
    <property type="match status" value="1"/>
</dbReference>
<dbReference type="SUPFAM" id="SSF55874">
    <property type="entry name" value="ATPase domain of HSP90 chaperone/DNA topoisomerase II/histidine kinase"/>
    <property type="match status" value="1"/>
</dbReference>
<feature type="domain" description="Two component regulator three Y" evidence="5">
    <location>
        <begin position="642"/>
        <end position="694"/>
    </location>
</feature>